<dbReference type="PANTHER" id="PTHR42933">
    <property type="entry name" value="SLR6095 PROTEIN"/>
    <property type="match status" value="1"/>
</dbReference>
<evidence type="ECO:0000256" key="8">
    <source>
        <dbReference type="SAM" id="Coils"/>
    </source>
</evidence>
<keyword evidence="2" id="KW-0489">Methyltransferase</keyword>
<dbReference type="InterPro" id="IPR044946">
    <property type="entry name" value="Restrct_endonuc_typeI_TRD_sf"/>
</dbReference>
<organism evidence="10 11">
    <name type="scientific">Fusobacterium animalis</name>
    <dbReference type="NCBI Taxonomy" id="76859"/>
    <lineage>
        <taxon>Bacteria</taxon>
        <taxon>Fusobacteriati</taxon>
        <taxon>Fusobacteriota</taxon>
        <taxon>Fusobacteriia</taxon>
        <taxon>Fusobacteriales</taxon>
        <taxon>Fusobacteriaceae</taxon>
        <taxon>Fusobacterium</taxon>
    </lineage>
</organism>
<keyword evidence="5" id="KW-0680">Restriction system</keyword>
<evidence type="ECO:0000256" key="2">
    <source>
        <dbReference type="ARBA" id="ARBA00022603"/>
    </source>
</evidence>
<dbReference type="EMBL" id="NJGJ01000001">
    <property type="protein sequence ID" value="PGH24368.1"/>
    <property type="molecule type" value="Genomic_DNA"/>
</dbReference>
<comment type="catalytic activity">
    <reaction evidence="7">
        <text>a 2'-deoxyadenosine in DNA + S-adenosyl-L-methionine = an N(6)-methyl-2'-deoxyadenosine in DNA + S-adenosyl-L-homocysteine + H(+)</text>
        <dbReference type="Rhea" id="RHEA:15197"/>
        <dbReference type="Rhea" id="RHEA-COMP:12418"/>
        <dbReference type="Rhea" id="RHEA-COMP:12419"/>
        <dbReference type="ChEBI" id="CHEBI:15378"/>
        <dbReference type="ChEBI" id="CHEBI:57856"/>
        <dbReference type="ChEBI" id="CHEBI:59789"/>
        <dbReference type="ChEBI" id="CHEBI:90615"/>
        <dbReference type="ChEBI" id="CHEBI:90616"/>
        <dbReference type="EC" id="2.1.1.72"/>
    </reaction>
</comment>
<dbReference type="GO" id="GO:0009307">
    <property type="term" value="P:DNA restriction-modification system"/>
    <property type="evidence" value="ECO:0007669"/>
    <property type="project" value="UniProtKB-KW"/>
</dbReference>
<dbReference type="InterPro" id="IPR003356">
    <property type="entry name" value="DNA_methylase_A-5"/>
</dbReference>
<keyword evidence="3" id="KW-0808">Transferase</keyword>
<gene>
    <name evidence="10" type="ORF">RN90_02335</name>
</gene>
<dbReference type="SUPFAM" id="SSF53335">
    <property type="entry name" value="S-adenosyl-L-methionine-dependent methyltransferases"/>
    <property type="match status" value="1"/>
</dbReference>
<feature type="coiled-coil region" evidence="8">
    <location>
        <begin position="753"/>
        <end position="780"/>
    </location>
</feature>
<dbReference type="InterPro" id="IPR051537">
    <property type="entry name" value="DNA_Adenine_Mtase"/>
</dbReference>
<keyword evidence="8" id="KW-0175">Coiled coil</keyword>
<dbReference type="AlphaFoldDB" id="A0A2B7YU09"/>
<dbReference type="GO" id="GO:0032259">
    <property type="term" value="P:methylation"/>
    <property type="evidence" value="ECO:0007669"/>
    <property type="project" value="UniProtKB-KW"/>
</dbReference>
<dbReference type="SUPFAM" id="SSF116734">
    <property type="entry name" value="DNA methylase specificity domain"/>
    <property type="match status" value="1"/>
</dbReference>
<accession>A0A2B7YU09</accession>
<dbReference type="Pfam" id="PF02384">
    <property type="entry name" value="N6_Mtase"/>
    <property type="match status" value="1"/>
</dbReference>
<evidence type="ECO:0000259" key="9">
    <source>
        <dbReference type="Pfam" id="PF02384"/>
    </source>
</evidence>
<evidence type="ECO:0000256" key="1">
    <source>
        <dbReference type="ARBA" id="ARBA00011900"/>
    </source>
</evidence>
<proteinExistence type="predicted"/>
<evidence type="ECO:0000256" key="5">
    <source>
        <dbReference type="ARBA" id="ARBA00022747"/>
    </source>
</evidence>
<reference evidence="10 11" key="1">
    <citation type="submission" date="2017-06" db="EMBL/GenBank/DDBJ databases">
        <title>Draft genome sequence of Fusobacterium nucleatum subsp. animalis KCOM 1280 (=ChDC F318).</title>
        <authorList>
            <person name="Kook J.-K."/>
            <person name="Park S.-N."/>
            <person name="Lim Y.K."/>
            <person name="Roh H."/>
        </authorList>
    </citation>
    <scope>NUCLEOTIDE SEQUENCE [LARGE SCALE GENOMIC DNA]</scope>
    <source>
        <strain evidence="11">KCOM 1280 ( ChDC F318)</strain>
    </source>
</reference>
<evidence type="ECO:0000313" key="10">
    <source>
        <dbReference type="EMBL" id="PGH24368.1"/>
    </source>
</evidence>
<dbReference type="Gene3D" id="3.40.50.150">
    <property type="entry name" value="Vaccinia Virus protein VP39"/>
    <property type="match status" value="1"/>
</dbReference>
<evidence type="ECO:0000256" key="3">
    <source>
        <dbReference type="ARBA" id="ARBA00022679"/>
    </source>
</evidence>
<evidence type="ECO:0000256" key="7">
    <source>
        <dbReference type="ARBA" id="ARBA00047942"/>
    </source>
</evidence>
<evidence type="ECO:0000313" key="11">
    <source>
        <dbReference type="Proteomes" id="UP000226179"/>
    </source>
</evidence>
<dbReference type="GO" id="GO:0003677">
    <property type="term" value="F:DNA binding"/>
    <property type="evidence" value="ECO:0007669"/>
    <property type="project" value="UniProtKB-KW"/>
</dbReference>
<feature type="domain" description="DNA methylase adenine-specific" evidence="9">
    <location>
        <begin position="413"/>
        <end position="571"/>
    </location>
</feature>
<sequence>MKKIDKEYYEKLKAINYNKVETTLYEKLKDYGIWEVKERIEKAEDHLLSYNNRIEYIKKYIKKNIKKYYEDDFTINFNEELEEYEILYGEEIFPISVIPIYNKENGEVERIEVSHEKETFFIDIPQEVEHGLYNYYFLPPNPDSYTSLEEYFKKTYNYDEDIMILEKGTYCYEYIEELMILTAYILLKLQDPTWERGLDLASLKFPENIGLNYIKEPRFKFENRILDLMNRFNEDELLAFILFAFDFNYYLKKEKKILMSPLPNSLSKLSFKLLDIKDNDYVLNFYSELGNFAIESFLNSPSINIRGIEDFFVTRNISILKAILISDNIKFSDITPNYFEEVEFEDIEIDSCIEVFRIKPAFEYSPKQKVDKIFSNLALISNYFFNSLYISKFYQYNKRGKEEVTEIYKRYLCNDLKISNEIVENASLEWLSYIKIVEEQLKDEGKALSLVESEILYDYNNNEKIREYFIKKGYIEAIILLPENIMFDVNTSLALIVFSKGNKKIRFVDASNFGKAKKIKEKNITILRDSDVDEIINLLNNDTNSKVAISKEIKDFSENYYNLGVDINIDPSSIDPSKKTIRGIPLKKLIKNIMRGTQISTEELEEYRATEKTSNIYLSISDINDELIDFNNIETYLKNIPENQEKFLVKNEYILLSKYGKSPKLAIAKNLGEEKVIASGNLIIIEVDEKKIDPYYLAALFSSKKGIKILKEAYSIKDKENATLSIKKLKELRIPIPSQKICIEIACEYERILSRINRKKLELKELIDSKEEILKKLKVEV</sequence>
<dbReference type="EC" id="2.1.1.72" evidence="1"/>
<evidence type="ECO:0000256" key="6">
    <source>
        <dbReference type="ARBA" id="ARBA00023125"/>
    </source>
</evidence>
<dbReference type="Gene3D" id="3.90.220.20">
    <property type="entry name" value="DNA methylase specificity domains"/>
    <property type="match status" value="1"/>
</dbReference>
<name>A0A2B7YU09_9FUSO</name>
<keyword evidence="4" id="KW-0949">S-adenosyl-L-methionine</keyword>
<keyword evidence="6" id="KW-0238">DNA-binding</keyword>
<dbReference type="RefSeq" id="WP_158411313.1">
    <property type="nucleotide sequence ID" value="NZ_CP077150.1"/>
</dbReference>
<evidence type="ECO:0000256" key="4">
    <source>
        <dbReference type="ARBA" id="ARBA00022691"/>
    </source>
</evidence>
<dbReference type="GO" id="GO:0008170">
    <property type="term" value="F:N-methyltransferase activity"/>
    <property type="evidence" value="ECO:0007669"/>
    <property type="project" value="InterPro"/>
</dbReference>
<protein>
    <recommendedName>
        <fullName evidence="1">site-specific DNA-methyltransferase (adenine-specific)</fullName>
        <ecNumber evidence="1">2.1.1.72</ecNumber>
    </recommendedName>
</protein>
<comment type="caution">
    <text evidence="10">The sequence shown here is derived from an EMBL/GenBank/DDBJ whole genome shotgun (WGS) entry which is preliminary data.</text>
</comment>
<dbReference type="InterPro" id="IPR029063">
    <property type="entry name" value="SAM-dependent_MTases_sf"/>
</dbReference>
<dbReference type="GO" id="GO:0009007">
    <property type="term" value="F:site-specific DNA-methyltransferase (adenine-specific) activity"/>
    <property type="evidence" value="ECO:0007669"/>
    <property type="project" value="UniProtKB-EC"/>
</dbReference>
<dbReference type="PANTHER" id="PTHR42933:SF1">
    <property type="entry name" value="SITE-SPECIFIC DNA-METHYLTRANSFERASE (ADENINE-SPECIFIC)"/>
    <property type="match status" value="1"/>
</dbReference>
<dbReference type="Proteomes" id="UP000226179">
    <property type="component" value="Unassembled WGS sequence"/>
</dbReference>